<dbReference type="OrthoDB" id="77375at2157"/>
<evidence type="ECO:0000313" key="1">
    <source>
        <dbReference type="EMBL" id="PWB86376.1"/>
    </source>
</evidence>
<keyword evidence="2" id="KW-1185">Reference proteome</keyword>
<reference evidence="1 2" key="1">
    <citation type="submission" date="2017-03" db="EMBL/GenBank/DDBJ databases">
        <title>Genome sequence of Methanobrevibacter wosei.</title>
        <authorList>
            <person name="Poehlein A."/>
            <person name="Seedorf H."/>
            <person name="Daniel R."/>
        </authorList>
    </citation>
    <scope>NUCLEOTIDE SEQUENCE [LARGE SCALE GENOMIC DNA]</scope>
    <source>
        <strain evidence="1 2">DSM 11979</strain>
    </source>
</reference>
<organism evidence="1 2">
    <name type="scientific">Methanobrevibacter woesei</name>
    <dbReference type="NCBI Taxonomy" id="190976"/>
    <lineage>
        <taxon>Archaea</taxon>
        <taxon>Methanobacteriati</taxon>
        <taxon>Methanobacteriota</taxon>
        <taxon>Methanomada group</taxon>
        <taxon>Methanobacteria</taxon>
        <taxon>Methanobacteriales</taxon>
        <taxon>Methanobacteriaceae</taxon>
        <taxon>Methanobrevibacter</taxon>
    </lineage>
</organism>
<dbReference type="Proteomes" id="UP000245577">
    <property type="component" value="Unassembled WGS sequence"/>
</dbReference>
<dbReference type="EMBL" id="MZGU01000004">
    <property type="protein sequence ID" value="PWB86376.1"/>
    <property type="molecule type" value="Genomic_DNA"/>
</dbReference>
<gene>
    <name evidence="1" type="ORF">MBBWO_12310</name>
</gene>
<dbReference type="AlphaFoldDB" id="A0A2U1S8B8"/>
<accession>A0A2U1S8B8</accession>
<proteinExistence type="predicted"/>
<evidence type="ECO:0000313" key="2">
    <source>
        <dbReference type="Proteomes" id="UP000245577"/>
    </source>
</evidence>
<dbReference type="RefSeq" id="WP_116670000.1">
    <property type="nucleotide sequence ID" value="NZ_MZGU01000004.1"/>
</dbReference>
<sequence length="226" mass="24681">MKFKKIILIIIIIIAIIGVLAVYTPGEHVEIGSNELGSVEKNIYNYYGSNITIAIITGMHPRETLAIEPEIASAKLFALSHGVNMINYDVDVTKDPTDYTNSRNNGESLVHDYVVPDIIENTTADAVIISHSHIEGYGEGFYVATPAMDDASVYLGESIRDSGIDFNYFPSNSNGNYQSSSAALVSAPLANAGFPTLVYEIPENITSWDSTSRTYDLLQVVYDLVS</sequence>
<comment type="caution">
    <text evidence="1">The sequence shown here is derived from an EMBL/GenBank/DDBJ whole genome shotgun (WGS) entry which is preliminary data.</text>
</comment>
<protein>
    <submittedName>
        <fullName evidence="1">Uncharacterized protein</fullName>
    </submittedName>
</protein>
<name>A0A2U1S8B8_9EURY</name>